<keyword evidence="1" id="KW-0647">Proteasome</keyword>
<dbReference type="AlphaFoldDB" id="A0A0S4MQD4"/>
<name>A0A0S4MQD4_ECHMU</name>
<reference evidence="1" key="1">
    <citation type="journal article" date="2013" name="Nature">
        <title>The genomes of four tapeworm species reveal adaptations to parasitism.</title>
        <authorList>
            <person name="Tsai I.J."/>
            <person name="Zarowiecki M."/>
            <person name="Holroyd N."/>
            <person name="Garciarrubio A."/>
            <person name="Sanchez-Flores A."/>
            <person name="Brooks K.L."/>
            <person name="Tracey A."/>
            <person name="Bobes R.J."/>
            <person name="Fragoso G."/>
            <person name="Sciutto E."/>
            <person name="Aslett M."/>
            <person name="Beasley H."/>
            <person name="Bennett H.M."/>
            <person name="Cai J."/>
            <person name="Camicia F."/>
            <person name="Clark R."/>
            <person name="Cucher M."/>
            <person name="De Silva N."/>
            <person name="Day T.A."/>
            <person name="Deplazes P."/>
            <person name="Estrada K."/>
            <person name="Fernandez C."/>
            <person name="Holland P.W."/>
            <person name="Hou J."/>
            <person name="Hu S."/>
            <person name="Huckvale T."/>
            <person name="Hung S.S."/>
            <person name="Kamenetzky L."/>
            <person name="Keane J.A."/>
            <person name="Kiss F."/>
            <person name="Koziol U."/>
            <person name="Lambert O."/>
            <person name="Liu K."/>
            <person name="Luo X."/>
            <person name="Luo Y."/>
            <person name="Macchiaroli N."/>
            <person name="Nichol S."/>
            <person name="Paps J."/>
            <person name="Parkinson J."/>
            <person name="Pouchkina-Stantcheva N."/>
            <person name="Riddiford N."/>
            <person name="Rosenzvit M."/>
            <person name="Salinas G."/>
            <person name="Wasmuth J.D."/>
            <person name="Zamanian M."/>
            <person name="Zheng Y."/>
            <person name="Cai X."/>
            <person name="Soberon X."/>
            <person name="Olson P.D."/>
            <person name="Laclette J.P."/>
            <person name="Brehm K."/>
            <person name="Berriman M."/>
            <person name="Garciarrubio A."/>
            <person name="Bobes R.J."/>
            <person name="Fragoso G."/>
            <person name="Sanchez-Flores A."/>
            <person name="Estrada K."/>
            <person name="Cevallos M.A."/>
            <person name="Morett E."/>
            <person name="Gonzalez V."/>
            <person name="Portillo T."/>
            <person name="Ochoa-Leyva A."/>
            <person name="Jose M.V."/>
            <person name="Sciutto E."/>
            <person name="Landa A."/>
            <person name="Jimenez L."/>
            <person name="Valdes V."/>
            <person name="Carrero J.C."/>
            <person name="Larralde C."/>
            <person name="Morales-Montor J."/>
            <person name="Limon-Lason J."/>
            <person name="Soberon X."/>
            <person name="Laclette J.P."/>
        </authorList>
    </citation>
    <scope>NUCLEOTIDE SEQUENCE [LARGE SCALE GENOMIC DNA]</scope>
</reference>
<evidence type="ECO:0000313" key="1">
    <source>
        <dbReference type="EMBL" id="CUT99856.1"/>
    </source>
</evidence>
<evidence type="ECO:0000313" key="2">
    <source>
        <dbReference type="Proteomes" id="UP000017246"/>
    </source>
</evidence>
<dbReference type="EMBL" id="LN902849">
    <property type="protein sequence ID" value="CUT99856.1"/>
    <property type="molecule type" value="Genomic_DNA"/>
</dbReference>
<accession>A0A0S4MQD4</accession>
<dbReference type="GO" id="GO:0000502">
    <property type="term" value="C:proteasome complex"/>
    <property type="evidence" value="ECO:0007669"/>
    <property type="project" value="UniProtKB-KW"/>
</dbReference>
<dbReference type="Proteomes" id="UP000017246">
    <property type="component" value="Unassembled WGS sequence"/>
</dbReference>
<protein>
    <submittedName>
        <fullName evidence="1">20S proteasome, regulatory subunit beta type PSMB5</fullName>
    </submittedName>
</protein>
<sequence length="96" mass="10849">MMIIYNKVDFSDPLGQCFAPVLPGPCILPPLGFYIFLSQKIRNTPEIFLKVIMEHTSVEGRIPRRLKKEKSICPGWLNGPRAIEGVLTWSGVEDSF</sequence>
<organism evidence="1 2">
    <name type="scientific">Echinococcus multilocularis</name>
    <name type="common">Fox tapeworm</name>
    <dbReference type="NCBI Taxonomy" id="6211"/>
    <lineage>
        <taxon>Eukaryota</taxon>
        <taxon>Metazoa</taxon>
        <taxon>Spiralia</taxon>
        <taxon>Lophotrochozoa</taxon>
        <taxon>Platyhelminthes</taxon>
        <taxon>Cestoda</taxon>
        <taxon>Eucestoda</taxon>
        <taxon>Cyclophyllidea</taxon>
        <taxon>Taeniidae</taxon>
        <taxon>Echinococcus</taxon>
    </lineage>
</organism>
<proteinExistence type="predicted"/>
<reference evidence="1" key="2">
    <citation type="submission" date="2015-11" db="EMBL/GenBank/DDBJ databases">
        <authorList>
            <person name="Zhang Y."/>
            <person name="Guo Z."/>
        </authorList>
    </citation>
    <scope>NUCLEOTIDE SEQUENCE</scope>
</reference>
<keyword evidence="2" id="KW-1185">Reference proteome</keyword>